<proteinExistence type="predicted"/>
<dbReference type="GO" id="GO:0045892">
    <property type="term" value="P:negative regulation of DNA-templated transcription"/>
    <property type="evidence" value="ECO:0007669"/>
    <property type="project" value="TreeGrafter"/>
</dbReference>
<dbReference type="InterPro" id="IPR005471">
    <property type="entry name" value="Tscrpt_reg_IclR_N"/>
</dbReference>
<protein>
    <submittedName>
        <fullName evidence="6">Transcriptional regulator</fullName>
    </submittedName>
</protein>
<dbReference type="Gene3D" id="3.30.450.40">
    <property type="match status" value="1"/>
</dbReference>
<dbReference type="EMBL" id="BK015114">
    <property type="protein sequence ID" value="DAD91450.1"/>
    <property type="molecule type" value="Genomic_DNA"/>
</dbReference>
<dbReference type="SMART" id="SM00346">
    <property type="entry name" value="HTH_ICLR"/>
    <property type="match status" value="1"/>
</dbReference>
<accession>A0A8S5NB23</accession>
<dbReference type="PANTHER" id="PTHR30136">
    <property type="entry name" value="HELIX-TURN-HELIX TRANSCRIPTIONAL REGULATOR, ICLR FAMILY"/>
    <property type="match status" value="1"/>
</dbReference>
<dbReference type="PROSITE" id="PS51078">
    <property type="entry name" value="ICLR_ED"/>
    <property type="match status" value="1"/>
</dbReference>
<dbReference type="InterPro" id="IPR036388">
    <property type="entry name" value="WH-like_DNA-bd_sf"/>
</dbReference>
<dbReference type="GO" id="GO:0003700">
    <property type="term" value="F:DNA-binding transcription factor activity"/>
    <property type="evidence" value="ECO:0007669"/>
    <property type="project" value="TreeGrafter"/>
</dbReference>
<evidence type="ECO:0000313" key="6">
    <source>
        <dbReference type="EMBL" id="DAD91450.1"/>
    </source>
</evidence>
<dbReference type="Pfam" id="PF01614">
    <property type="entry name" value="IclR_C"/>
    <property type="match status" value="1"/>
</dbReference>
<dbReference type="InterPro" id="IPR036390">
    <property type="entry name" value="WH_DNA-bd_sf"/>
</dbReference>
<evidence type="ECO:0000256" key="3">
    <source>
        <dbReference type="ARBA" id="ARBA00023163"/>
    </source>
</evidence>
<feature type="domain" description="HTH iclR-type" evidence="4">
    <location>
        <begin position="7"/>
        <end position="67"/>
    </location>
</feature>
<dbReference type="InterPro" id="IPR029016">
    <property type="entry name" value="GAF-like_dom_sf"/>
</dbReference>
<evidence type="ECO:0000259" key="4">
    <source>
        <dbReference type="PROSITE" id="PS51077"/>
    </source>
</evidence>
<evidence type="ECO:0000259" key="5">
    <source>
        <dbReference type="PROSITE" id="PS51078"/>
    </source>
</evidence>
<organism evidence="6">
    <name type="scientific">Myoviridae sp. ctUX613</name>
    <dbReference type="NCBI Taxonomy" id="2826660"/>
    <lineage>
        <taxon>Viruses</taxon>
        <taxon>Duplodnaviria</taxon>
        <taxon>Heunggongvirae</taxon>
        <taxon>Uroviricota</taxon>
        <taxon>Caudoviricetes</taxon>
    </lineage>
</organism>
<dbReference type="PANTHER" id="PTHR30136:SF35">
    <property type="entry name" value="HTH-TYPE TRANSCRIPTIONAL REGULATOR RV1719"/>
    <property type="match status" value="1"/>
</dbReference>
<dbReference type="PROSITE" id="PS51077">
    <property type="entry name" value="HTH_ICLR"/>
    <property type="match status" value="1"/>
</dbReference>
<evidence type="ECO:0000256" key="2">
    <source>
        <dbReference type="ARBA" id="ARBA00023125"/>
    </source>
</evidence>
<keyword evidence="1" id="KW-0805">Transcription regulation</keyword>
<reference evidence="6" key="1">
    <citation type="journal article" date="2021" name="Proc. Natl. Acad. Sci. U.S.A.">
        <title>A Catalog of Tens of Thousands of Viruses from Human Metagenomes Reveals Hidden Associations with Chronic Diseases.</title>
        <authorList>
            <person name="Tisza M.J."/>
            <person name="Buck C.B."/>
        </authorList>
    </citation>
    <scope>NUCLEOTIDE SEQUENCE</scope>
    <source>
        <strain evidence="6">CtUX613</strain>
    </source>
</reference>
<dbReference type="Pfam" id="PF09339">
    <property type="entry name" value="HTH_IclR"/>
    <property type="match status" value="1"/>
</dbReference>
<sequence>MPKQYCVGAVEKAIKILNFLAEHPDSSFSEIFTALELSKSTTYQTLSTLEMFHYVERLDNRQYRLAMGILPLLRGIPKQNDIVECVRGPLTKLADETQFSVHFCILDAGSAICVFKAENGNISIRTTSVGRPLTLHSSAAGKALMAWLPAEQLEQYLSRIDYTPFTDSTITTREGYLEELRKTRERGFSVDHGEGTKGVLGIGVPVYRGDDLMGAISIGTVVTDSSMEEYERIAGQMKKSAQEIEQNLVRP</sequence>
<dbReference type="GO" id="GO:0003677">
    <property type="term" value="F:DNA binding"/>
    <property type="evidence" value="ECO:0007669"/>
    <property type="project" value="UniProtKB-KW"/>
</dbReference>
<dbReference type="SUPFAM" id="SSF46785">
    <property type="entry name" value="Winged helix' DNA-binding domain"/>
    <property type="match status" value="1"/>
</dbReference>
<dbReference type="Gene3D" id="1.10.10.10">
    <property type="entry name" value="Winged helix-like DNA-binding domain superfamily/Winged helix DNA-binding domain"/>
    <property type="match status" value="1"/>
</dbReference>
<dbReference type="InterPro" id="IPR014757">
    <property type="entry name" value="Tscrpt_reg_IclR_C"/>
</dbReference>
<name>A0A8S5NB23_9CAUD</name>
<keyword evidence="3" id="KW-0804">Transcription</keyword>
<evidence type="ECO:0000256" key="1">
    <source>
        <dbReference type="ARBA" id="ARBA00023015"/>
    </source>
</evidence>
<dbReference type="InterPro" id="IPR050707">
    <property type="entry name" value="HTH_MetabolicPath_Reg"/>
</dbReference>
<feature type="domain" description="IclR-ED" evidence="5">
    <location>
        <begin position="68"/>
        <end position="250"/>
    </location>
</feature>
<dbReference type="SUPFAM" id="SSF55781">
    <property type="entry name" value="GAF domain-like"/>
    <property type="match status" value="1"/>
</dbReference>
<keyword evidence="2" id="KW-0238">DNA-binding</keyword>